<dbReference type="EMBL" id="AP023355">
    <property type="protein sequence ID" value="BCJ34672.1"/>
    <property type="molecule type" value="Genomic_DNA"/>
</dbReference>
<dbReference type="Proteomes" id="UP000611640">
    <property type="component" value="Chromosome"/>
</dbReference>
<evidence type="ECO:0000313" key="2">
    <source>
        <dbReference type="Proteomes" id="UP000611640"/>
    </source>
</evidence>
<organism evidence="1 2">
    <name type="scientific">Actinocatenispora thailandica</name>
    <dbReference type="NCBI Taxonomy" id="227318"/>
    <lineage>
        <taxon>Bacteria</taxon>
        <taxon>Bacillati</taxon>
        <taxon>Actinomycetota</taxon>
        <taxon>Actinomycetes</taxon>
        <taxon>Micromonosporales</taxon>
        <taxon>Micromonosporaceae</taxon>
        <taxon>Actinocatenispora</taxon>
    </lineage>
</organism>
<proteinExistence type="predicted"/>
<name>A0A7R7HW35_9ACTN</name>
<protein>
    <recommendedName>
        <fullName evidence="3">Transglycosylase SLT domain-containing protein</fullName>
    </recommendedName>
</protein>
<evidence type="ECO:0000313" key="1">
    <source>
        <dbReference type="EMBL" id="BCJ34672.1"/>
    </source>
</evidence>
<dbReference type="AlphaFoldDB" id="A0A7R7HW35"/>
<accession>A0A7R7HW35</accession>
<dbReference type="KEGG" id="atl:Athai_21750"/>
<gene>
    <name evidence="1" type="ORF">Athai_21750</name>
</gene>
<dbReference type="RefSeq" id="WP_203961375.1">
    <property type="nucleotide sequence ID" value="NZ_AP023355.1"/>
</dbReference>
<evidence type="ECO:0008006" key="3">
    <source>
        <dbReference type="Google" id="ProtNLM"/>
    </source>
</evidence>
<keyword evidence="2" id="KW-1185">Reference proteome</keyword>
<reference evidence="1 2" key="1">
    <citation type="submission" date="2020-08" db="EMBL/GenBank/DDBJ databases">
        <title>Whole genome shotgun sequence of Actinocatenispora thailandica NBRC 105041.</title>
        <authorList>
            <person name="Komaki H."/>
            <person name="Tamura T."/>
        </authorList>
    </citation>
    <scope>NUCLEOTIDE SEQUENCE [LARGE SCALE GENOMIC DNA]</scope>
    <source>
        <strain evidence="1 2">NBRC 105041</strain>
    </source>
</reference>
<sequence>MLTRAKGAEEQRTDAILVDAATSTAAPARHVDAQLTNPFVGSDGTTYGVAHRKLVRVDAAGQLHRLDTPAGAIYAIAGANGSGLDLASTDGKNATIQRYRNGSLTTVATGRSGRLQLFNLTQHRDAIVGATGSRAVSGTLRIASDRRVTEVSRKGNLLVNGIVTKQAAASIEAGVARPKAADANKATATVVTVHSGRRSALQVAAQGGTRFDAAAHLSQTVQAPGRKTTMQPADASTPTCVVPRDDVHRQALQPSTNMVEWAVDQAVHGDLTITRPSNFLATGESSYSPQQMFPPVSIDGASAGATVPAQVVLGILAQETNLQEASWHAVHGDAGNPLVSDYYGSRQANGSTDIDTIDYTKSDCGYGIGQVTTGMSTNDAGVYTSAEQVAIATDYAANIAASLQILVAKWNSIYLDGLSVNNGDPKYVENWYLALWA</sequence>